<dbReference type="EMBL" id="JASBAO010000001">
    <property type="protein sequence ID" value="MDI2091737.1"/>
    <property type="molecule type" value="Genomic_DNA"/>
</dbReference>
<evidence type="ECO:0000313" key="1">
    <source>
        <dbReference type="EMBL" id="MDI2091737.1"/>
    </source>
</evidence>
<reference evidence="1" key="1">
    <citation type="submission" date="2023-05" db="EMBL/GenBank/DDBJ databases">
        <title>Whole genome sequence of Commensalibacter sp.</title>
        <authorList>
            <person name="Charoenyingcharoen P."/>
            <person name="Yukphan P."/>
        </authorList>
    </citation>
    <scope>NUCLEOTIDE SEQUENCE</scope>
    <source>
        <strain evidence="1">TBRC 16381</strain>
    </source>
</reference>
<dbReference type="Proteomes" id="UP001431634">
    <property type="component" value="Unassembled WGS sequence"/>
</dbReference>
<keyword evidence="2" id="KW-1185">Reference proteome</keyword>
<organism evidence="1 2">
    <name type="scientific">Commensalibacter oyaizuii</name>
    <dbReference type="NCBI Taxonomy" id="3043873"/>
    <lineage>
        <taxon>Bacteria</taxon>
        <taxon>Pseudomonadati</taxon>
        <taxon>Pseudomonadota</taxon>
        <taxon>Alphaproteobacteria</taxon>
        <taxon>Acetobacterales</taxon>
        <taxon>Acetobacteraceae</taxon>
    </lineage>
</organism>
<name>A0ABT6Q3R2_9PROT</name>
<sequence>MHFMIEDHYKKIIKQSLVFAQLFEVYKTGHLPCEWERKGSVGKVMIY</sequence>
<gene>
    <name evidence="1" type="ORF">QJV27_10215</name>
</gene>
<proteinExistence type="predicted"/>
<accession>A0ABT6Q3R2</accession>
<evidence type="ECO:0000313" key="2">
    <source>
        <dbReference type="Proteomes" id="UP001431634"/>
    </source>
</evidence>
<protein>
    <submittedName>
        <fullName evidence="1">Uncharacterized protein</fullName>
    </submittedName>
</protein>
<comment type="caution">
    <text evidence="1">The sequence shown here is derived from an EMBL/GenBank/DDBJ whole genome shotgun (WGS) entry which is preliminary data.</text>
</comment>
<dbReference type="RefSeq" id="WP_281448822.1">
    <property type="nucleotide sequence ID" value="NZ_JASBAO010000001.1"/>
</dbReference>